<reference evidence="2 3" key="1">
    <citation type="submission" date="2017-12" db="EMBL/GenBank/DDBJ databases">
        <title>Comparative genomics of Botrytis spp.</title>
        <authorList>
            <person name="Valero-Jimenez C.A."/>
            <person name="Tapia P."/>
            <person name="Veloso J."/>
            <person name="Silva-Moreno E."/>
            <person name="Staats M."/>
            <person name="Valdes J.H."/>
            <person name="Van Kan J.A.L."/>
        </authorList>
    </citation>
    <scope>NUCLEOTIDE SEQUENCE [LARGE SCALE GENOMIC DNA]</scope>
    <source>
        <strain evidence="2 3">Be9601</strain>
    </source>
</reference>
<evidence type="ECO:0000256" key="1">
    <source>
        <dbReference type="SAM" id="MobiDB-lite"/>
    </source>
</evidence>
<dbReference type="AlphaFoldDB" id="A0A4Z1JS19"/>
<dbReference type="EMBL" id="PQXM01000163">
    <property type="protein sequence ID" value="TGO76276.1"/>
    <property type="molecule type" value="Genomic_DNA"/>
</dbReference>
<proteinExistence type="predicted"/>
<name>A0A4Z1JS19_9HELO</name>
<evidence type="ECO:0000313" key="3">
    <source>
        <dbReference type="Proteomes" id="UP000297229"/>
    </source>
</evidence>
<comment type="caution">
    <text evidence="2">The sequence shown here is derived from an EMBL/GenBank/DDBJ whole genome shotgun (WGS) entry which is preliminary data.</text>
</comment>
<sequence>MVYFSRFSQIRDLSSSIIEDHDFNILWLEVLYSVQHVFQNASPDARQYNAEARMWTELFGRTRGPFPGINPHPRSLPMVEAYQLPQQQQRHDVRHTWVCPLGCGEASEHSHISGDLTPSRHGYARGENGGRGGRNFNNLRSHGRGRGSVRFNNPQSNNISSQGEQARGRRNRDRQHNNIRSQGEQARGLTPHQDNVASFSNVLDADDIASRVPLPFAAIDELDTESDLASRVPLPFAAIDELDTESDLASRVPLPFAAIDELDKENSPVSRVVSQFGG</sequence>
<evidence type="ECO:0000313" key="2">
    <source>
        <dbReference type="EMBL" id="TGO76276.1"/>
    </source>
</evidence>
<organism evidence="2 3">
    <name type="scientific">Botrytis elliptica</name>
    <dbReference type="NCBI Taxonomy" id="278938"/>
    <lineage>
        <taxon>Eukaryota</taxon>
        <taxon>Fungi</taxon>
        <taxon>Dikarya</taxon>
        <taxon>Ascomycota</taxon>
        <taxon>Pezizomycotina</taxon>
        <taxon>Leotiomycetes</taxon>
        <taxon>Helotiales</taxon>
        <taxon>Sclerotiniaceae</taxon>
        <taxon>Botrytis</taxon>
    </lineage>
</organism>
<protein>
    <submittedName>
        <fullName evidence="2">Uncharacterized protein</fullName>
    </submittedName>
</protein>
<gene>
    <name evidence="2" type="ORF">BELL_0164g00050</name>
</gene>
<feature type="compositionally biased region" description="Polar residues" evidence="1">
    <location>
        <begin position="150"/>
        <end position="164"/>
    </location>
</feature>
<keyword evidence="3" id="KW-1185">Reference proteome</keyword>
<accession>A0A4Z1JS19</accession>
<feature type="region of interest" description="Disordered" evidence="1">
    <location>
        <begin position="108"/>
        <end position="192"/>
    </location>
</feature>
<dbReference type="Proteomes" id="UP000297229">
    <property type="component" value="Unassembled WGS sequence"/>
</dbReference>